<proteinExistence type="predicted"/>
<evidence type="ECO:0000313" key="3">
    <source>
        <dbReference type="Proteomes" id="UP000077051"/>
    </source>
</evidence>
<name>A0A168N1A8_MUCCL</name>
<dbReference type="AlphaFoldDB" id="A0A168N1A8"/>
<dbReference type="EMBL" id="AMYB01000003">
    <property type="protein sequence ID" value="OAD05649.1"/>
    <property type="molecule type" value="Genomic_DNA"/>
</dbReference>
<protein>
    <submittedName>
        <fullName evidence="2">Uncharacterized protein</fullName>
    </submittedName>
</protein>
<reference evidence="2 3" key="1">
    <citation type="submission" date="2015-06" db="EMBL/GenBank/DDBJ databases">
        <title>Expansion of signal transduction pathways in fungi by whole-genome duplication.</title>
        <authorList>
            <consortium name="DOE Joint Genome Institute"/>
            <person name="Corrochano L.M."/>
            <person name="Kuo A."/>
            <person name="Marcet-Houben M."/>
            <person name="Polaino S."/>
            <person name="Salamov A."/>
            <person name="Villalobos J.M."/>
            <person name="Alvarez M.I."/>
            <person name="Avalos J."/>
            <person name="Benito E.P."/>
            <person name="Benoit I."/>
            <person name="Burger G."/>
            <person name="Camino L.P."/>
            <person name="Canovas D."/>
            <person name="Cerda-Olmedo E."/>
            <person name="Cheng J.-F."/>
            <person name="Dominguez A."/>
            <person name="Elias M."/>
            <person name="Eslava A.P."/>
            <person name="Glaser F."/>
            <person name="Grimwood J."/>
            <person name="Gutierrez G."/>
            <person name="Heitman J."/>
            <person name="Henrissat B."/>
            <person name="Iturriaga E.A."/>
            <person name="Lang B.F."/>
            <person name="Lavin J.L."/>
            <person name="Lee S."/>
            <person name="Li W."/>
            <person name="Lindquist E."/>
            <person name="Lopez-Garcia S."/>
            <person name="Luque E.M."/>
            <person name="Marcos A.T."/>
            <person name="Martin J."/>
            <person name="Mccluskey K."/>
            <person name="Medina H.R."/>
            <person name="Miralles-Duran A."/>
            <person name="Miyazaki A."/>
            <person name="Munoz-Torres E."/>
            <person name="Oguiza J.A."/>
            <person name="Ohm R."/>
            <person name="Olmedo M."/>
            <person name="Orejas M."/>
            <person name="Ortiz-Castellanos L."/>
            <person name="Pisabarro A.G."/>
            <person name="Rodriguez-Romero J."/>
            <person name="Ruiz-Herrera J."/>
            <person name="Ruiz-Vazquez R."/>
            <person name="Sanz C."/>
            <person name="Schackwitz W."/>
            <person name="Schmutz J."/>
            <person name="Shahriari M."/>
            <person name="Shelest E."/>
            <person name="Silva-Franco F."/>
            <person name="Soanes D."/>
            <person name="Syed K."/>
            <person name="Tagua V.G."/>
            <person name="Talbot N.J."/>
            <person name="Thon M."/>
            <person name="De Vries R.P."/>
            <person name="Wiebenga A."/>
            <person name="Yadav J.S."/>
            <person name="Braun E.L."/>
            <person name="Baker S."/>
            <person name="Garre V."/>
            <person name="Horwitz B."/>
            <person name="Torres-Martinez S."/>
            <person name="Idnurm A."/>
            <person name="Herrera-Estrella A."/>
            <person name="Gabaldon T."/>
            <person name="Grigoriev I.V."/>
        </authorList>
    </citation>
    <scope>NUCLEOTIDE SEQUENCE [LARGE SCALE GENOMIC DNA]</scope>
    <source>
        <strain evidence="2 3">CBS 277.49</strain>
    </source>
</reference>
<dbReference type="VEuPathDB" id="FungiDB:MUCCIDRAFT_189389"/>
<organism evidence="2 3">
    <name type="scientific">Mucor lusitanicus CBS 277.49</name>
    <dbReference type="NCBI Taxonomy" id="747725"/>
    <lineage>
        <taxon>Eukaryota</taxon>
        <taxon>Fungi</taxon>
        <taxon>Fungi incertae sedis</taxon>
        <taxon>Mucoromycota</taxon>
        <taxon>Mucoromycotina</taxon>
        <taxon>Mucoromycetes</taxon>
        <taxon>Mucorales</taxon>
        <taxon>Mucorineae</taxon>
        <taxon>Mucoraceae</taxon>
        <taxon>Mucor</taxon>
    </lineage>
</organism>
<sequence length="402" mass="45892">MVQVLPINYNNEHYKQNYIGNEYQQHSTPPPPPPLQPHQQQMPIPMPVPMINHHLIHPHHQPPNFFHPPPPPPPVPHQQPMYPADPTQQQQQQQQQYMDYAAGSGGYHHHPSMGYMHQQGYYPADITVYVPTLQKTYALNSSVLSRSPVLYQRIMEEQSNTLELDLYVLPETFHTVINHLTRPLTPQDILFLANEKPQIAIELLEASEELGLEPLLDALLLALNQNLHSQKIAMTYIDAMDPYQPLEEEEPRRWVEALEEDVVSFMVKGLSAQLEAFSTSVKVSGNVVIGQVNACGYMPSRTPPMRGFMDLARAYSALPQHLMIRCLEHPALPVQDAIQRNLFARKVLTIVSSNNTFHQRASEPQLIAVMKFDKGMDTIAVVRETELKKGRWDPKLYDLHAM</sequence>
<accession>A0A168N1A8</accession>
<dbReference type="Proteomes" id="UP000077051">
    <property type="component" value="Unassembled WGS sequence"/>
</dbReference>
<dbReference type="OrthoDB" id="6359943at2759"/>
<feature type="region of interest" description="Disordered" evidence="1">
    <location>
        <begin position="53"/>
        <end position="97"/>
    </location>
</feature>
<keyword evidence="3" id="KW-1185">Reference proteome</keyword>
<gene>
    <name evidence="2" type="ORF">MUCCIDRAFT_189389</name>
</gene>
<evidence type="ECO:0000313" key="2">
    <source>
        <dbReference type="EMBL" id="OAD05649.1"/>
    </source>
</evidence>
<feature type="compositionally biased region" description="Pro residues" evidence="1">
    <location>
        <begin position="65"/>
        <end position="77"/>
    </location>
</feature>
<evidence type="ECO:0000256" key="1">
    <source>
        <dbReference type="SAM" id="MobiDB-lite"/>
    </source>
</evidence>
<comment type="caution">
    <text evidence="2">The sequence shown here is derived from an EMBL/GenBank/DDBJ whole genome shotgun (WGS) entry which is preliminary data.</text>
</comment>